<dbReference type="RefSeq" id="WP_148059461.1">
    <property type="nucleotide sequence ID" value="NZ_RKHR01000009.1"/>
</dbReference>
<keyword evidence="1" id="KW-1133">Transmembrane helix</keyword>
<keyword evidence="3" id="KW-1185">Reference proteome</keyword>
<proteinExistence type="predicted"/>
<dbReference type="EMBL" id="RKHR01000009">
    <property type="protein sequence ID" value="ROR94900.1"/>
    <property type="molecule type" value="Genomic_DNA"/>
</dbReference>
<feature type="transmembrane region" description="Helical" evidence="1">
    <location>
        <begin position="7"/>
        <end position="27"/>
    </location>
</feature>
<protein>
    <submittedName>
        <fullName evidence="2">Uncharacterized protein</fullName>
    </submittedName>
</protein>
<organism evidence="2 3">
    <name type="scientific">Sinobacterium caligoides</name>
    <dbReference type="NCBI Taxonomy" id="933926"/>
    <lineage>
        <taxon>Bacteria</taxon>
        <taxon>Pseudomonadati</taxon>
        <taxon>Pseudomonadota</taxon>
        <taxon>Gammaproteobacteria</taxon>
        <taxon>Cellvibrionales</taxon>
        <taxon>Spongiibacteraceae</taxon>
        <taxon>Sinobacterium</taxon>
    </lineage>
</organism>
<keyword evidence="1" id="KW-0812">Transmembrane</keyword>
<gene>
    <name evidence="2" type="ORF">EDC56_3713</name>
</gene>
<reference evidence="2 3" key="1">
    <citation type="submission" date="2018-11" db="EMBL/GenBank/DDBJ databases">
        <title>Genomic Encyclopedia of Type Strains, Phase IV (KMG-IV): sequencing the most valuable type-strain genomes for metagenomic binning, comparative biology and taxonomic classification.</title>
        <authorList>
            <person name="Goeker M."/>
        </authorList>
    </citation>
    <scope>NUCLEOTIDE SEQUENCE [LARGE SCALE GENOMIC DNA]</scope>
    <source>
        <strain evidence="2 3">DSM 100316</strain>
    </source>
</reference>
<keyword evidence="1" id="KW-0472">Membrane</keyword>
<accession>A0A3N2D554</accession>
<sequence>MKRNKIFLGIFTAFGLYVFVSILSQLITAPLSSNNICDRANEKKLVSPDRQLELTLEFRTCTLSGGTTRVVLYELSNPNRSEVLVDVEMKNKAGNYYPVPIQPVWLDAKSLAIYLPKEHISRSNRNDAYGVSIQYHPIGG</sequence>
<dbReference type="Proteomes" id="UP000275394">
    <property type="component" value="Unassembled WGS sequence"/>
</dbReference>
<evidence type="ECO:0000313" key="3">
    <source>
        <dbReference type="Proteomes" id="UP000275394"/>
    </source>
</evidence>
<evidence type="ECO:0000313" key="2">
    <source>
        <dbReference type="EMBL" id="ROR94900.1"/>
    </source>
</evidence>
<dbReference type="AlphaFoldDB" id="A0A3N2D554"/>
<comment type="caution">
    <text evidence="2">The sequence shown here is derived from an EMBL/GenBank/DDBJ whole genome shotgun (WGS) entry which is preliminary data.</text>
</comment>
<evidence type="ECO:0000256" key="1">
    <source>
        <dbReference type="SAM" id="Phobius"/>
    </source>
</evidence>
<name>A0A3N2D554_9GAMM</name>